<dbReference type="EMBL" id="KN817760">
    <property type="protein sequence ID" value="KJA13275.1"/>
    <property type="molecule type" value="Genomic_DNA"/>
</dbReference>
<accession>A0A0D2NXS3</accession>
<feature type="compositionally biased region" description="Basic residues" evidence="1">
    <location>
        <begin position="183"/>
        <end position="194"/>
    </location>
</feature>
<feature type="region of interest" description="Disordered" evidence="1">
    <location>
        <begin position="131"/>
        <end position="194"/>
    </location>
</feature>
<evidence type="ECO:0000313" key="2">
    <source>
        <dbReference type="EMBL" id="KJA13275.1"/>
    </source>
</evidence>
<sequence length="194" mass="21974">MQSLQAFQRLFADLLPNAQGSAELREHVIAFDFKSMPYSQWLFIEGFIGIIRTLDFGDDGELYRSQLTRIVRFALAPSDVGHPGLLFFLKRNHDISAILSQIEDEKAAKLELERMSDIGRDSTALDTRHISADVEQSDSEAVAQPVKGADMLRRSVRLRPTENTSTPENHSAAQASPQERDRPKKRRRVVKKQV</sequence>
<proteinExistence type="predicted"/>
<name>A0A0D2NXS3_HYPSF</name>
<dbReference type="Proteomes" id="UP000054270">
    <property type="component" value="Unassembled WGS sequence"/>
</dbReference>
<organism evidence="2 3">
    <name type="scientific">Hypholoma sublateritium (strain FD-334 SS-4)</name>
    <dbReference type="NCBI Taxonomy" id="945553"/>
    <lineage>
        <taxon>Eukaryota</taxon>
        <taxon>Fungi</taxon>
        <taxon>Dikarya</taxon>
        <taxon>Basidiomycota</taxon>
        <taxon>Agaricomycotina</taxon>
        <taxon>Agaricomycetes</taxon>
        <taxon>Agaricomycetidae</taxon>
        <taxon>Agaricales</taxon>
        <taxon>Agaricineae</taxon>
        <taxon>Strophariaceae</taxon>
        <taxon>Hypholoma</taxon>
    </lineage>
</organism>
<dbReference type="AlphaFoldDB" id="A0A0D2NXS3"/>
<reference evidence="3" key="1">
    <citation type="submission" date="2014-04" db="EMBL/GenBank/DDBJ databases">
        <title>Evolutionary Origins and Diversification of the Mycorrhizal Mutualists.</title>
        <authorList>
            <consortium name="DOE Joint Genome Institute"/>
            <consortium name="Mycorrhizal Genomics Consortium"/>
            <person name="Kohler A."/>
            <person name="Kuo A."/>
            <person name="Nagy L.G."/>
            <person name="Floudas D."/>
            <person name="Copeland A."/>
            <person name="Barry K.W."/>
            <person name="Cichocki N."/>
            <person name="Veneault-Fourrey C."/>
            <person name="LaButti K."/>
            <person name="Lindquist E.A."/>
            <person name="Lipzen A."/>
            <person name="Lundell T."/>
            <person name="Morin E."/>
            <person name="Murat C."/>
            <person name="Riley R."/>
            <person name="Ohm R."/>
            <person name="Sun H."/>
            <person name="Tunlid A."/>
            <person name="Henrissat B."/>
            <person name="Grigoriev I.V."/>
            <person name="Hibbett D.S."/>
            <person name="Martin F."/>
        </authorList>
    </citation>
    <scope>NUCLEOTIDE SEQUENCE [LARGE SCALE GENOMIC DNA]</scope>
    <source>
        <strain evidence="3">FD-334 SS-4</strain>
    </source>
</reference>
<feature type="compositionally biased region" description="Polar residues" evidence="1">
    <location>
        <begin position="161"/>
        <end position="177"/>
    </location>
</feature>
<evidence type="ECO:0000313" key="3">
    <source>
        <dbReference type="Proteomes" id="UP000054270"/>
    </source>
</evidence>
<keyword evidence="3" id="KW-1185">Reference proteome</keyword>
<gene>
    <name evidence="2" type="ORF">HYPSUDRAFT_49935</name>
</gene>
<evidence type="ECO:0000256" key="1">
    <source>
        <dbReference type="SAM" id="MobiDB-lite"/>
    </source>
</evidence>
<protein>
    <submittedName>
        <fullName evidence="2">Uncharacterized protein</fullName>
    </submittedName>
</protein>